<evidence type="ECO:0000313" key="3">
    <source>
        <dbReference type="EMBL" id="SFU84471.1"/>
    </source>
</evidence>
<evidence type="ECO:0000313" key="4">
    <source>
        <dbReference type="Proteomes" id="UP000182491"/>
    </source>
</evidence>
<protein>
    <recommendedName>
        <fullName evidence="5">Outer membrane protein beta-barrel domain-containing protein</fullName>
    </recommendedName>
</protein>
<sequence>MLTDKELEEIRRKLLELEEEPPTDGWKNIKAEVQPPDTGWRPIGWFGVILLLLLATLGVYYFLNDTPATDVAAVPAAQEQQEETAAVVESGKNTVTMQQPERTLPPPNRAESTAPASQRSSTKAPTETTQQEPTRLRQQPQEQEKLPGKSNDSTNPRPAQAEGFPVLAEVQDTVPQENPVEAKRVAAESIAMVEDAISTGAIPKTGKPSPEDEKTSPKGREAAAKNEVAGTEDRLTSILPALNFEAGFALPDSVSPAPLAVAARADEEAEEEPAAETKNRDKDKQQRDWYLGLTVAPRYAFRSFTPATADEIYIVNLKNREKLDPERMGYEFNLTMGRKLKEQLYLETSLSLMQLRENLAYTYSNGEIDSVVRSLEPDGAIRLTPVLKVVDRQLKSSYAYGGLRVGLTYFFLERAQSRFNLTAAAGANLLVRGRTNEYIDGAWNETIVFPSKDNILEQSNYNLMLGAGYNLSLHSKYELMLMPTVNYFLGSTFHEREPFGLRPYSLGLNVQIRRSFGRN</sequence>
<dbReference type="EMBL" id="FPCA01000003">
    <property type="protein sequence ID" value="SFU84471.1"/>
    <property type="molecule type" value="Genomic_DNA"/>
</dbReference>
<gene>
    <name evidence="3" type="ORF">SAMN04487941_2863</name>
</gene>
<feature type="region of interest" description="Disordered" evidence="1">
    <location>
        <begin position="197"/>
        <end position="231"/>
    </location>
</feature>
<dbReference type="OrthoDB" id="894003at2"/>
<accession>A0A1I7JH28</accession>
<feature type="region of interest" description="Disordered" evidence="1">
    <location>
        <begin position="82"/>
        <end position="160"/>
    </location>
</feature>
<feature type="compositionally biased region" description="Polar residues" evidence="1">
    <location>
        <begin position="110"/>
        <end position="141"/>
    </location>
</feature>
<organism evidence="3 4">
    <name type="scientific">Pontibacter akesuensis</name>
    <dbReference type="NCBI Taxonomy" id="388950"/>
    <lineage>
        <taxon>Bacteria</taxon>
        <taxon>Pseudomonadati</taxon>
        <taxon>Bacteroidota</taxon>
        <taxon>Cytophagia</taxon>
        <taxon>Cytophagales</taxon>
        <taxon>Hymenobacteraceae</taxon>
        <taxon>Pontibacter</taxon>
    </lineage>
</organism>
<dbReference type="Proteomes" id="UP000182491">
    <property type="component" value="Unassembled WGS sequence"/>
</dbReference>
<evidence type="ECO:0000256" key="1">
    <source>
        <dbReference type="SAM" id="MobiDB-lite"/>
    </source>
</evidence>
<keyword evidence="2" id="KW-0812">Transmembrane</keyword>
<keyword evidence="2" id="KW-1133">Transmembrane helix</keyword>
<dbReference type="STRING" id="388950.GCA_001611675_02201"/>
<evidence type="ECO:0000256" key="2">
    <source>
        <dbReference type="SAM" id="Phobius"/>
    </source>
</evidence>
<dbReference type="RefSeq" id="WP_068838167.1">
    <property type="nucleotide sequence ID" value="NZ_BMXC01000003.1"/>
</dbReference>
<name>A0A1I7JH28_9BACT</name>
<evidence type="ECO:0008006" key="5">
    <source>
        <dbReference type="Google" id="ProtNLM"/>
    </source>
</evidence>
<feature type="transmembrane region" description="Helical" evidence="2">
    <location>
        <begin position="43"/>
        <end position="63"/>
    </location>
</feature>
<reference evidence="4" key="1">
    <citation type="submission" date="2016-10" db="EMBL/GenBank/DDBJ databases">
        <authorList>
            <person name="Varghese N."/>
        </authorList>
    </citation>
    <scope>NUCLEOTIDE SEQUENCE [LARGE SCALE GENOMIC DNA]</scope>
    <source>
        <strain evidence="4">DSM 18820</strain>
    </source>
</reference>
<feature type="compositionally biased region" description="Basic and acidic residues" evidence="1">
    <location>
        <begin position="209"/>
        <end position="224"/>
    </location>
</feature>
<keyword evidence="4" id="KW-1185">Reference proteome</keyword>
<feature type="region of interest" description="Disordered" evidence="1">
    <location>
        <begin position="261"/>
        <end position="283"/>
    </location>
</feature>
<proteinExistence type="predicted"/>
<dbReference type="AlphaFoldDB" id="A0A1I7JH28"/>
<keyword evidence="2" id="KW-0472">Membrane</keyword>
<feature type="compositionally biased region" description="Polar residues" evidence="1">
    <location>
        <begin position="91"/>
        <end position="101"/>
    </location>
</feature>